<evidence type="ECO:0000313" key="1">
    <source>
        <dbReference type="EMBL" id="KAJ7558127.1"/>
    </source>
</evidence>
<sequence length="319" mass="35734">MSRNARFKIGYALTEKKQQSLLQPKFLEYAKSRGVDFIRIEVQMSLLEQGPFEAILHKLRDPEWNKQLSLYEMKHPEVIVIDPPEAIKRLHNRISMLQAVAEIQVSDGLETFGIPKQVVVDKSETLNDSRALAALKFPVIAKPLVADGSARSHAMSLVFHPEGLAKLKPPLVIQEFVNHGGVIFKVYVVGEHVKCVRRRSLPDVGEDEIPSCEAPLSFSQISNVTSSTESDIPVDSDILQAELPPFDFISGLAKGLRIALGLRLFNFDLIRDIKAGNHYHVIDINYFPGYAKMPAYESVLTDFFVCLAKEQPRVTVETA</sequence>
<dbReference type="Proteomes" id="UP001162992">
    <property type="component" value="Chromosome 4"/>
</dbReference>
<comment type="caution">
    <text evidence="1">The sequence shown here is derived from an EMBL/GenBank/DDBJ whole genome shotgun (WGS) entry which is preliminary data.</text>
</comment>
<reference evidence="2" key="1">
    <citation type="journal article" date="2024" name="Proc. Natl. Acad. Sci. U.S.A.">
        <title>Extraordinary preservation of gene collinearity over three hundred million years revealed in homosporous lycophytes.</title>
        <authorList>
            <person name="Li C."/>
            <person name="Wickell D."/>
            <person name="Kuo L.Y."/>
            <person name="Chen X."/>
            <person name="Nie B."/>
            <person name="Liao X."/>
            <person name="Peng D."/>
            <person name="Ji J."/>
            <person name="Jenkins J."/>
            <person name="Williams M."/>
            <person name="Shu S."/>
            <person name="Plott C."/>
            <person name="Barry K."/>
            <person name="Rajasekar S."/>
            <person name="Grimwood J."/>
            <person name="Han X."/>
            <person name="Sun S."/>
            <person name="Hou Z."/>
            <person name="He W."/>
            <person name="Dai G."/>
            <person name="Sun C."/>
            <person name="Schmutz J."/>
            <person name="Leebens-Mack J.H."/>
            <person name="Li F.W."/>
            <person name="Wang L."/>
        </authorList>
    </citation>
    <scope>NUCLEOTIDE SEQUENCE [LARGE SCALE GENOMIC DNA]</scope>
    <source>
        <strain evidence="2">cv. PW_Plant_1</strain>
    </source>
</reference>
<evidence type="ECO:0000313" key="2">
    <source>
        <dbReference type="Proteomes" id="UP001162992"/>
    </source>
</evidence>
<gene>
    <name evidence="1" type="ORF">O6H91_04G025400</name>
</gene>
<accession>A0ACC2DVF2</accession>
<proteinExistence type="predicted"/>
<keyword evidence="2" id="KW-1185">Reference proteome</keyword>
<name>A0ACC2DVF2_DIPCM</name>
<organism evidence="1 2">
    <name type="scientific">Diphasiastrum complanatum</name>
    <name type="common">Issler's clubmoss</name>
    <name type="synonym">Lycopodium complanatum</name>
    <dbReference type="NCBI Taxonomy" id="34168"/>
    <lineage>
        <taxon>Eukaryota</taxon>
        <taxon>Viridiplantae</taxon>
        <taxon>Streptophyta</taxon>
        <taxon>Embryophyta</taxon>
        <taxon>Tracheophyta</taxon>
        <taxon>Lycopodiopsida</taxon>
        <taxon>Lycopodiales</taxon>
        <taxon>Lycopodiaceae</taxon>
        <taxon>Lycopodioideae</taxon>
        <taxon>Diphasiastrum</taxon>
    </lineage>
</organism>
<dbReference type="EMBL" id="CM055095">
    <property type="protein sequence ID" value="KAJ7558127.1"/>
    <property type="molecule type" value="Genomic_DNA"/>
</dbReference>
<protein>
    <submittedName>
        <fullName evidence="1">Uncharacterized protein</fullName>
    </submittedName>
</protein>